<sequence length="452" mass="51820">MSTTVFNRILDFMKDEPVKHITAGSVIYKGTEEDQTISKDELLKLTINAIRSIKNIAGEDSERFRKISNIPLEFECAYETICSLRDIKALKTSEQVPFNDDTIKKNIRSLQGKLLSDSSPLSVELYQNVKNIPITNLTWEDPLSSQVISDDSIVVKKLSPKQYQNFMKPARNMTTPLPDLIQDKCHEFVSGFSEEYTDDLCIKLTHNGEWKESDETLIRVTQDILDAVANVWMNPAFGPELMKTQSEGTYVTDVIIPSIRASLKGLPYRQSAFISTAERQSIASADRKGDGYFGKRPDFIDIKKREDEVKLWRETNDGMFWVRQGCKPEKDQFGIVGIQVAGTEIQLNVLIRDNLDVHRYYHLKKTQIPIQWSDPTLSTLPEFVELLLNLRNILIVNLSLLMQVPTSKTHRVEKSTTVSSPREETPDEQHKKRQRRSKKTSRSNEHRTSAYF</sequence>
<organism evidence="2 3">
    <name type="scientific">Paraglomus occultum</name>
    <dbReference type="NCBI Taxonomy" id="144539"/>
    <lineage>
        <taxon>Eukaryota</taxon>
        <taxon>Fungi</taxon>
        <taxon>Fungi incertae sedis</taxon>
        <taxon>Mucoromycota</taxon>
        <taxon>Glomeromycotina</taxon>
        <taxon>Glomeromycetes</taxon>
        <taxon>Paraglomerales</taxon>
        <taxon>Paraglomeraceae</taxon>
        <taxon>Paraglomus</taxon>
    </lineage>
</organism>
<evidence type="ECO:0000313" key="3">
    <source>
        <dbReference type="Proteomes" id="UP000789572"/>
    </source>
</evidence>
<dbReference type="OrthoDB" id="2370948at2759"/>
<gene>
    <name evidence="2" type="ORF">POCULU_LOCUS8156</name>
</gene>
<dbReference type="EMBL" id="CAJVPJ010002200">
    <property type="protein sequence ID" value="CAG8615392.1"/>
    <property type="molecule type" value="Genomic_DNA"/>
</dbReference>
<feature type="compositionally biased region" description="Basic and acidic residues" evidence="1">
    <location>
        <begin position="442"/>
        <end position="452"/>
    </location>
</feature>
<feature type="region of interest" description="Disordered" evidence="1">
    <location>
        <begin position="409"/>
        <end position="452"/>
    </location>
</feature>
<feature type="compositionally biased region" description="Basic residues" evidence="1">
    <location>
        <begin position="431"/>
        <end position="441"/>
    </location>
</feature>
<protein>
    <submittedName>
        <fullName evidence="2">9151_t:CDS:1</fullName>
    </submittedName>
</protein>
<feature type="compositionally biased region" description="Basic and acidic residues" evidence="1">
    <location>
        <begin position="421"/>
        <end position="430"/>
    </location>
</feature>
<evidence type="ECO:0000256" key="1">
    <source>
        <dbReference type="SAM" id="MobiDB-lite"/>
    </source>
</evidence>
<keyword evidence="3" id="KW-1185">Reference proteome</keyword>
<comment type="caution">
    <text evidence="2">The sequence shown here is derived from an EMBL/GenBank/DDBJ whole genome shotgun (WGS) entry which is preliminary data.</text>
</comment>
<reference evidence="2" key="1">
    <citation type="submission" date="2021-06" db="EMBL/GenBank/DDBJ databases">
        <authorList>
            <person name="Kallberg Y."/>
            <person name="Tangrot J."/>
            <person name="Rosling A."/>
        </authorList>
    </citation>
    <scope>NUCLEOTIDE SEQUENCE</scope>
    <source>
        <strain evidence="2">IA702</strain>
    </source>
</reference>
<proteinExistence type="predicted"/>
<accession>A0A9N9CWV5</accession>
<dbReference type="AlphaFoldDB" id="A0A9N9CWV5"/>
<evidence type="ECO:0000313" key="2">
    <source>
        <dbReference type="EMBL" id="CAG8615392.1"/>
    </source>
</evidence>
<dbReference type="Proteomes" id="UP000789572">
    <property type="component" value="Unassembled WGS sequence"/>
</dbReference>
<name>A0A9N9CWV5_9GLOM</name>